<evidence type="ECO:0000313" key="1">
    <source>
        <dbReference type="EnsemblMetazoa" id="tetur03g04490.1"/>
    </source>
</evidence>
<dbReference type="EMBL" id="CAEY01001122">
    <property type="status" value="NOT_ANNOTATED_CDS"/>
    <property type="molecule type" value="Genomic_DNA"/>
</dbReference>
<dbReference type="Proteomes" id="UP000015104">
    <property type="component" value="Unassembled WGS sequence"/>
</dbReference>
<reference evidence="2" key="1">
    <citation type="submission" date="2011-08" db="EMBL/GenBank/DDBJ databases">
        <authorList>
            <person name="Rombauts S."/>
        </authorList>
    </citation>
    <scope>NUCLEOTIDE SEQUENCE</scope>
    <source>
        <strain evidence="2">London</strain>
    </source>
</reference>
<organism evidence="1 2">
    <name type="scientific">Tetranychus urticae</name>
    <name type="common">Two-spotted spider mite</name>
    <dbReference type="NCBI Taxonomy" id="32264"/>
    <lineage>
        <taxon>Eukaryota</taxon>
        <taxon>Metazoa</taxon>
        <taxon>Ecdysozoa</taxon>
        <taxon>Arthropoda</taxon>
        <taxon>Chelicerata</taxon>
        <taxon>Arachnida</taxon>
        <taxon>Acari</taxon>
        <taxon>Acariformes</taxon>
        <taxon>Trombidiformes</taxon>
        <taxon>Prostigmata</taxon>
        <taxon>Eleutherengona</taxon>
        <taxon>Raphignathae</taxon>
        <taxon>Tetranychoidea</taxon>
        <taxon>Tetranychidae</taxon>
        <taxon>Tetranychus</taxon>
    </lineage>
</organism>
<keyword evidence="2" id="KW-1185">Reference proteome</keyword>
<evidence type="ECO:0000313" key="2">
    <source>
        <dbReference type="Proteomes" id="UP000015104"/>
    </source>
</evidence>
<dbReference type="HOGENOM" id="CLU_2111961_0_0_1"/>
<name>T1JZM4_TETUR</name>
<dbReference type="AlphaFoldDB" id="T1JZM4"/>
<protein>
    <submittedName>
        <fullName evidence="1">Uncharacterized protein</fullName>
    </submittedName>
</protein>
<dbReference type="EnsemblMetazoa" id="tetur03g04490.1">
    <property type="protein sequence ID" value="tetur03g04490.1"/>
    <property type="gene ID" value="tetur03g04490"/>
</dbReference>
<proteinExistence type="predicted"/>
<accession>T1JZM4</accession>
<sequence>MDLSDLLGYSPQCATPTIFGANFEFSESTQGHQSSITSSDHIKMNVFQALSPSEDTIKSYLINEDDSSSLPKQSCMSDDGCSTLLNSMSNGFYAEGTVYQLWLITTVTIKHINVK</sequence>
<reference evidence="1" key="2">
    <citation type="submission" date="2015-06" db="UniProtKB">
        <authorList>
            <consortium name="EnsemblMetazoa"/>
        </authorList>
    </citation>
    <scope>IDENTIFICATION</scope>
</reference>